<protein>
    <submittedName>
        <fullName evidence="2">FixH family protein</fullName>
    </submittedName>
</protein>
<evidence type="ECO:0000256" key="1">
    <source>
        <dbReference type="SAM" id="Phobius"/>
    </source>
</evidence>
<keyword evidence="3" id="KW-1185">Reference proteome</keyword>
<keyword evidence="1" id="KW-0812">Transmembrane</keyword>
<name>A0AAW9QW69_9GAMM</name>
<sequence>MTDSARTASPWYREPMMWLVAGIPAVMVTASLVLVAISVHVGADEALPVDVRRTAQIQVEDLRADRAAIALGMRGTLSIDPATGAVDVGIDPLPESAVRLRLALIHPSRAAQDRHLTLTRSGERFLGRVPLPLPAVWTVLVSADDGAWRIAGRFEAGRAAIALAPQFSEGH</sequence>
<dbReference type="RefSeq" id="WP_337334118.1">
    <property type="nucleotide sequence ID" value="NZ_JBBDHC010000002.1"/>
</dbReference>
<dbReference type="InterPro" id="IPR008620">
    <property type="entry name" value="FixH"/>
</dbReference>
<evidence type="ECO:0000313" key="3">
    <source>
        <dbReference type="Proteomes" id="UP001364472"/>
    </source>
</evidence>
<keyword evidence="1" id="KW-1133">Transmembrane helix</keyword>
<dbReference type="EMBL" id="JBBDHC010000002">
    <property type="protein sequence ID" value="MEJ1248400.1"/>
    <property type="molecule type" value="Genomic_DNA"/>
</dbReference>
<dbReference type="Proteomes" id="UP001364472">
    <property type="component" value="Unassembled WGS sequence"/>
</dbReference>
<feature type="transmembrane region" description="Helical" evidence="1">
    <location>
        <begin position="16"/>
        <end position="43"/>
    </location>
</feature>
<evidence type="ECO:0000313" key="2">
    <source>
        <dbReference type="EMBL" id="MEJ1248400.1"/>
    </source>
</evidence>
<reference evidence="2 3" key="1">
    <citation type="journal article" date="2016" name="Antonie Van Leeuwenhoek">
        <title>Denitratimonas tolerans gen. nov., sp. nov., a denitrifying bacterium isolated from a bioreactor for tannery wastewater treatment.</title>
        <authorList>
            <person name="Han S.I."/>
            <person name="Kim J.O."/>
            <person name="Lee Y.R."/>
            <person name="Ekpeghere K.I."/>
            <person name="Koh S.C."/>
            <person name="Whang K.S."/>
        </authorList>
    </citation>
    <scope>NUCLEOTIDE SEQUENCE [LARGE SCALE GENOMIC DNA]</scope>
    <source>
        <strain evidence="2 3">KACC 17565</strain>
    </source>
</reference>
<dbReference type="AlphaFoldDB" id="A0AAW9QW69"/>
<proteinExistence type="predicted"/>
<organism evidence="2 3">
    <name type="scientific">Denitratimonas tolerans</name>
    <dbReference type="NCBI Taxonomy" id="1338420"/>
    <lineage>
        <taxon>Bacteria</taxon>
        <taxon>Pseudomonadati</taxon>
        <taxon>Pseudomonadota</taxon>
        <taxon>Gammaproteobacteria</taxon>
        <taxon>Lysobacterales</taxon>
        <taxon>Lysobacteraceae</taxon>
        <taxon>Denitratimonas</taxon>
    </lineage>
</organism>
<dbReference type="Pfam" id="PF05751">
    <property type="entry name" value="FixH"/>
    <property type="match status" value="1"/>
</dbReference>
<gene>
    <name evidence="2" type="ORF">WB794_01730</name>
</gene>
<keyword evidence="1" id="KW-0472">Membrane</keyword>
<comment type="caution">
    <text evidence="2">The sequence shown here is derived from an EMBL/GenBank/DDBJ whole genome shotgun (WGS) entry which is preliminary data.</text>
</comment>
<accession>A0AAW9QW69</accession>